<name>A0A402BHU0_9CHLR</name>
<accession>A0A402BHU0</accession>
<keyword evidence="3" id="KW-1185">Reference proteome</keyword>
<proteinExistence type="predicted"/>
<feature type="transmembrane region" description="Helical" evidence="1">
    <location>
        <begin position="46"/>
        <end position="63"/>
    </location>
</feature>
<feature type="transmembrane region" description="Helical" evidence="1">
    <location>
        <begin position="12"/>
        <end position="34"/>
    </location>
</feature>
<dbReference type="EMBL" id="BIFT01000002">
    <property type="protein sequence ID" value="GCE30870.1"/>
    <property type="molecule type" value="Genomic_DNA"/>
</dbReference>
<dbReference type="Proteomes" id="UP000287171">
    <property type="component" value="Unassembled WGS sequence"/>
</dbReference>
<feature type="transmembrane region" description="Helical" evidence="1">
    <location>
        <begin position="112"/>
        <end position="133"/>
    </location>
</feature>
<keyword evidence="1" id="KW-0472">Membrane</keyword>
<dbReference type="AlphaFoldDB" id="A0A402BHU0"/>
<keyword evidence="1" id="KW-0812">Transmembrane</keyword>
<evidence type="ECO:0000313" key="2">
    <source>
        <dbReference type="EMBL" id="GCE30870.1"/>
    </source>
</evidence>
<protein>
    <submittedName>
        <fullName evidence="2">Uncharacterized protein</fullName>
    </submittedName>
</protein>
<organism evidence="2 3">
    <name type="scientific">Dictyobacter alpinus</name>
    <dbReference type="NCBI Taxonomy" id="2014873"/>
    <lineage>
        <taxon>Bacteria</taxon>
        <taxon>Bacillati</taxon>
        <taxon>Chloroflexota</taxon>
        <taxon>Ktedonobacteria</taxon>
        <taxon>Ktedonobacterales</taxon>
        <taxon>Dictyobacteraceae</taxon>
        <taxon>Dictyobacter</taxon>
    </lineage>
</organism>
<evidence type="ECO:0000313" key="3">
    <source>
        <dbReference type="Proteomes" id="UP000287171"/>
    </source>
</evidence>
<gene>
    <name evidence="2" type="ORF">KDA_63540</name>
</gene>
<sequence>MKLNDPLARSQRMALLGSTPGLIILSLRYVNYIVTGKIFIVSFENIFYWLLLPLYLVAIYALIDRQRFLSRLGRKRAMALSHQADFPSIKLSEPHDLTMISTSQLVQRPHKFIPMISTALVVFLFLALVWIYVLFLNNSSHIDVSFVVLTLIIFSVVVIVLMIFFFFLSGIRYEGLQRITLTDEGITVRSGDGQVNSLRWHEIQLFATNHLPGQVWAWKRRPLAYEVSSDQTLVRWVLASDQQLRSKHVVLEPDMNVAEYHTYMQLVSELVAARTGLPLYDFDADFDKKIQTSLA</sequence>
<reference evidence="3" key="1">
    <citation type="submission" date="2018-12" db="EMBL/GenBank/DDBJ databases">
        <title>Tengunoibacter tsumagoiensis gen. nov., sp. nov., Dictyobacter kobayashii sp. nov., D. alpinus sp. nov., and D. joshuensis sp. nov. and description of Dictyobacteraceae fam. nov. within the order Ktedonobacterales isolated from Tengu-no-mugimeshi.</title>
        <authorList>
            <person name="Wang C.M."/>
            <person name="Zheng Y."/>
            <person name="Sakai Y."/>
            <person name="Toyoda A."/>
            <person name="Minakuchi Y."/>
            <person name="Abe K."/>
            <person name="Yokota A."/>
            <person name="Yabe S."/>
        </authorList>
    </citation>
    <scope>NUCLEOTIDE SEQUENCE [LARGE SCALE GENOMIC DNA]</scope>
    <source>
        <strain evidence="3">Uno16</strain>
    </source>
</reference>
<feature type="transmembrane region" description="Helical" evidence="1">
    <location>
        <begin position="145"/>
        <end position="168"/>
    </location>
</feature>
<keyword evidence="1" id="KW-1133">Transmembrane helix</keyword>
<evidence type="ECO:0000256" key="1">
    <source>
        <dbReference type="SAM" id="Phobius"/>
    </source>
</evidence>
<comment type="caution">
    <text evidence="2">The sequence shown here is derived from an EMBL/GenBank/DDBJ whole genome shotgun (WGS) entry which is preliminary data.</text>
</comment>